<name>A0ABY9D700_VITVI</name>
<evidence type="ECO:0000313" key="3">
    <source>
        <dbReference type="Proteomes" id="UP001227230"/>
    </source>
</evidence>
<evidence type="ECO:0000256" key="1">
    <source>
        <dbReference type="SAM" id="MobiDB-lite"/>
    </source>
</evidence>
<feature type="region of interest" description="Disordered" evidence="1">
    <location>
        <begin position="1"/>
        <end position="38"/>
    </location>
</feature>
<feature type="compositionally biased region" description="Low complexity" evidence="1">
    <location>
        <begin position="8"/>
        <end position="17"/>
    </location>
</feature>
<accession>A0ABY9D700</accession>
<feature type="compositionally biased region" description="Basic and acidic residues" evidence="1">
    <location>
        <begin position="24"/>
        <end position="37"/>
    </location>
</feature>
<evidence type="ECO:0000313" key="2">
    <source>
        <dbReference type="EMBL" id="WKA03320.1"/>
    </source>
</evidence>
<proteinExistence type="predicted"/>
<sequence length="187" mass="19638">MHGRHPHLSSSSPLSPSNRRTRLHKDTQSRSSAHMESKQACCPSPHLFVVRTAPARRLLVSPAACSPLAAITRSGYAHICSCSGTTPPLPSLRDYAAAAIARDSAATAIARGSATAAIARGSAAVFAWKGEILPRPRSCPPSLENPWPRAPSPLPPRGGDEGAAARRQGGGGREARKKVKSWFLGLG</sequence>
<feature type="region of interest" description="Disordered" evidence="1">
    <location>
        <begin position="137"/>
        <end position="187"/>
    </location>
</feature>
<dbReference type="EMBL" id="CP126661">
    <property type="protein sequence ID" value="WKA03320.1"/>
    <property type="molecule type" value="Genomic_DNA"/>
</dbReference>
<reference evidence="2 3" key="1">
    <citation type="journal article" date="2023" name="Hortic Res">
        <title>The complete reference genome for grapevine (Vitis vinifera L.) genetics and breeding.</title>
        <authorList>
            <person name="Shi X."/>
            <person name="Cao S."/>
            <person name="Wang X."/>
            <person name="Huang S."/>
            <person name="Wang Y."/>
            <person name="Liu Z."/>
            <person name="Liu W."/>
            <person name="Leng X."/>
            <person name="Peng Y."/>
            <person name="Wang N."/>
            <person name="Wang Y."/>
            <person name="Ma Z."/>
            <person name="Xu X."/>
            <person name="Zhang F."/>
            <person name="Xue H."/>
            <person name="Zhong H."/>
            <person name="Wang Y."/>
            <person name="Zhang K."/>
            <person name="Velt A."/>
            <person name="Avia K."/>
            <person name="Holtgrawe D."/>
            <person name="Grimplet J."/>
            <person name="Matus J.T."/>
            <person name="Ware D."/>
            <person name="Wu X."/>
            <person name="Wang H."/>
            <person name="Liu C."/>
            <person name="Fang Y."/>
            <person name="Rustenholz C."/>
            <person name="Cheng Z."/>
            <person name="Xiao H."/>
            <person name="Zhou Y."/>
        </authorList>
    </citation>
    <scope>NUCLEOTIDE SEQUENCE [LARGE SCALE GENOMIC DNA]</scope>
    <source>
        <strain evidence="3">cv. Pinot noir / PN40024</strain>
        <tissue evidence="2">Leaf</tissue>
    </source>
</reference>
<organism evidence="2 3">
    <name type="scientific">Vitis vinifera</name>
    <name type="common">Grape</name>
    <dbReference type="NCBI Taxonomy" id="29760"/>
    <lineage>
        <taxon>Eukaryota</taxon>
        <taxon>Viridiplantae</taxon>
        <taxon>Streptophyta</taxon>
        <taxon>Embryophyta</taxon>
        <taxon>Tracheophyta</taxon>
        <taxon>Spermatophyta</taxon>
        <taxon>Magnoliopsida</taxon>
        <taxon>eudicotyledons</taxon>
        <taxon>Gunneridae</taxon>
        <taxon>Pentapetalae</taxon>
        <taxon>rosids</taxon>
        <taxon>Vitales</taxon>
        <taxon>Vitaceae</taxon>
        <taxon>Viteae</taxon>
        <taxon>Vitis</taxon>
    </lineage>
</organism>
<protein>
    <submittedName>
        <fullName evidence="2">Uncharacterized protein</fullName>
    </submittedName>
</protein>
<dbReference type="Proteomes" id="UP001227230">
    <property type="component" value="Chromosome 14"/>
</dbReference>
<gene>
    <name evidence="2" type="ORF">VitviT2T_021436</name>
</gene>
<keyword evidence="3" id="KW-1185">Reference proteome</keyword>